<dbReference type="Pfam" id="PF13499">
    <property type="entry name" value="EF-hand_7"/>
    <property type="match status" value="1"/>
</dbReference>
<dbReference type="GO" id="GO:0005509">
    <property type="term" value="F:calcium ion binding"/>
    <property type="evidence" value="ECO:0007669"/>
    <property type="project" value="InterPro"/>
</dbReference>
<feature type="domain" description="EF-hand" evidence="4">
    <location>
        <begin position="71"/>
        <end position="106"/>
    </location>
</feature>
<keyword evidence="1" id="KW-0479">Metal-binding</keyword>
<evidence type="ECO:0000313" key="5">
    <source>
        <dbReference type="EMBL" id="EPZ34807.1"/>
    </source>
</evidence>
<evidence type="ECO:0000256" key="2">
    <source>
        <dbReference type="ARBA" id="ARBA00022737"/>
    </source>
</evidence>
<dbReference type="PROSITE" id="PS50222">
    <property type="entry name" value="EF_HAND_2"/>
    <property type="match status" value="3"/>
</dbReference>
<reference evidence="5 6" key="1">
    <citation type="journal article" date="2013" name="Curr. Biol.">
        <title>Shared signatures of parasitism and phylogenomics unite Cryptomycota and microsporidia.</title>
        <authorList>
            <person name="James T.Y."/>
            <person name="Pelin A."/>
            <person name="Bonen L."/>
            <person name="Ahrendt S."/>
            <person name="Sain D."/>
            <person name="Corradi N."/>
            <person name="Stajich J.E."/>
        </authorList>
    </citation>
    <scope>NUCLEOTIDE SEQUENCE [LARGE SCALE GENOMIC DNA]</scope>
    <source>
        <strain evidence="5 6">CSF55</strain>
    </source>
</reference>
<dbReference type="SUPFAM" id="SSF47473">
    <property type="entry name" value="EF-hand"/>
    <property type="match status" value="1"/>
</dbReference>
<evidence type="ECO:0000259" key="4">
    <source>
        <dbReference type="PROSITE" id="PS50222"/>
    </source>
</evidence>
<dbReference type="CDD" id="cd00051">
    <property type="entry name" value="EFh"/>
    <property type="match status" value="2"/>
</dbReference>
<keyword evidence="3" id="KW-0106">Calcium</keyword>
<dbReference type="Pfam" id="PF13405">
    <property type="entry name" value="EF-hand_6"/>
    <property type="match status" value="1"/>
</dbReference>
<dbReference type="AlphaFoldDB" id="A0A075AX21"/>
<dbReference type="HOGENOM" id="CLU_072366_5_0_1"/>
<dbReference type="InterPro" id="IPR028846">
    <property type="entry name" value="Recoverin"/>
</dbReference>
<dbReference type="InterPro" id="IPR011992">
    <property type="entry name" value="EF-hand-dom_pair"/>
</dbReference>
<sequence>MPGRIQHDHQTAVCECNMIKRPKKTIKKYFQQWSAGSLFLERLFDAFDVNHDKSIDLEEFVQGLNILLKGTPEEKLEFSFRIYDIDHDGFLTKKELQRIMNSMYSTFYNEDQSQRIKEIVERIFEDIDVNGDNQLTLQEYKLSALKEPLVVDFLQQFMNDNAEIISE</sequence>
<keyword evidence="6" id="KW-1185">Reference proteome</keyword>
<feature type="domain" description="EF-hand" evidence="4">
    <location>
        <begin position="115"/>
        <end position="150"/>
    </location>
</feature>
<gene>
    <name evidence="5" type="ORF">O9G_002405</name>
</gene>
<dbReference type="OrthoDB" id="191686at2759"/>
<evidence type="ECO:0000313" key="6">
    <source>
        <dbReference type="Proteomes" id="UP000030755"/>
    </source>
</evidence>
<dbReference type="PROSITE" id="PS00018">
    <property type="entry name" value="EF_HAND_1"/>
    <property type="match status" value="3"/>
</dbReference>
<accession>A0A075AX21</accession>
<dbReference type="OMA" id="MGCVCMK"/>
<evidence type="ECO:0000256" key="1">
    <source>
        <dbReference type="ARBA" id="ARBA00022723"/>
    </source>
</evidence>
<name>A0A075AX21_ROZAC</name>
<dbReference type="PRINTS" id="PR00450">
    <property type="entry name" value="RECOVERIN"/>
</dbReference>
<dbReference type="PANTHER" id="PTHR23055:SF183">
    <property type="entry name" value="RECOVERIN FAMILY PROTEIN DDB_G0274781"/>
    <property type="match status" value="1"/>
</dbReference>
<evidence type="ECO:0000256" key="3">
    <source>
        <dbReference type="ARBA" id="ARBA00022837"/>
    </source>
</evidence>
<dbReference type="SMART" id="SM00054">
    <property type="entry name" value="EFh"/>
    <property type="match status" value="3"/>
</dbReference>
<keyword evidence="2" id="KW-0677">Repeat</keyword>
<dbReference type="PANTHER" id="PTHR23055">
    <property type="entry name" value="CALCIUM BINDING PROTEINS"/>
    <property type="match status" value="1"/>
</dbReference>
<dbReference type="InterPro" id="IPR002048">
    <property type="entry name" value="EF_hand_dom"/>
</dbReference>
<dbReference type="Proteomes" id="UP000030755">
    <property type="component" value="Unassembled WGS sequence"/>
</dbReference>
<feature type="domain" description="EF-hand" evidence="4">
    <location>
        <begin position="35"/>
        <end position="70"/>
    </location>
</feature>
<dbReference type="InterPro" id="IPR018247">
    <property type="entry name" value="EF_Hand_1_Ca_BS"/>
</dbReference>
<protein>
    <submittedName>
        <fullName evidence="5">EF-Hand 1, calcium-binding site domain-containing protein</fullName>
    </submittedName>
</protein>
<organism evidence="5 6">
    <name type="scientific">Rozella allomycis (strain CSF55)</name>
    <dbReference type="NCBI Taxonomy" id="988480"/>
    <lineage>
        <taxon>Eukaryota</taxon>
        <taxon>Fungi</taxon>
        <taxon>Fungi incertae sedis</taxon>
        <taxon>Cryptomycota</taxon>
        <taxon>Cryptomycota incertae sedis</taxon>
        <taxon>Rozella</taxon>
    </lineage>
</organism>
<dbReference type="EMBL" id="KE560907">
    <property type="protein sequence ID" value="EPZ34807.1"/>
    <property type="molecule type" value="Genomic_DNA"/>
</dbReference>
<proteinExistence type="predicted"/>
<dbReference type="STRING" id="988480.A0A075AX21"/>
<dbReference type="Gene3D" id="1.10.238.10">
    <property type="entry name" value="EF-hand"/>
    <property type="match status" value="1"/>
</dbReference>